<dbReference type="RefSeq" id="WP_204695408.1">
    <property type="nucleotide sequence ID" value="NZ_JAFBEC010000001.1"/>
</dbReference>
<proteinExistence type="inferred from homology"/>
<evidence type="ECO:0000256" key="6">
    <source>
        <dbReference type="ARBA" id="ARBA00018464"/>
    </source>
</evidence>
<organism evidence="15 16">
    <name type="scientific">Geomicrobium sediminis</name>
    <dbReference type="NCBI Taxonomy" id="1347788"/>
    <lineage>
        <taxon>Bacteria</taxon>
        <taxon>Bacillati</taxon>
        <taxon>Bacillota</taxon>
        <taxon>Bacilli</taxon>
        <taxon>Bacillales</taxon>
        <taxon>Geomicrobium</taxon>
    </lineage>
</organism>
<evidence type="ECO:0000256" key="11">
    <source>
        <dbReference type="ARBA" id="ARBA00030547"/>
    </source>
</evidence>
<dbReference type="NCBIfam" id="TIGR00007">
    <property type="entry name" value="1-(5-phosphoribosyl)-5-[(5-phosphoribosylamino)methylideneamino]imidazole-4-carboxamide isomerase"/>
    <property type="match status" value="1"/>
</dbReference>
<dbReference type="GO" id="GO:0003949">
    <property type="term" value="F:1-(5-phosphoribosyl)-5-[(5-phosphoribosylamino)methylideneamino]imidazole-4-carboxamide isomerase activity"/>
    <property type="evidence" value="ECO:0007669"/>
    <property type="project" value="UniProtKB-EC"/>
</dbReference>
<keyword evidence="7 12" id="KW-0963">Cytoplasm</keyword>
<evidence type="ECO:0000256" key="5">
    <source>
        <dbReference type="ARBA" id="ARBA00012550"/>
    </source>
</evidence>
<evidence type="ECO:0000256" key="14">
    <source>
        <dbReference type="RuleBase" id="RU003658"/>
    </source>
</evidence>
<evidence type="ECO:0000256" key="8">
    <source>
        <dbReference type="ARBA" id="ARBA00022605"/>
    </source>
</evidence>
<protein>
    <recommendedName>
        <fullName evidence="6 12">1-(5-phosphoribosyl)-5-[(5-phosphoribosylamino)methylideneamino] imidazole-4-carboxamide isomerase</fullName>
        <ecNumber evidence="5 12">5.3.1.16</ecNumber>
    </recommendedName>
    <alternativeName>
        <fullName evidence="11 12">Phosphoribosylformimino-5-aminoimidazole carboxamide ribotide isomerase</fullName>
    </alternativeName>
</protein>
<evidence type="ECO:0000256" key="12">
    <source>
        <dbReference type="HAMAP-Rule" id="MF_01014"/>
    </source>
</evidence>
<dbReference type="InterPro" id="IPR006062">
    <property type="entry name" value="His_biosynth"/>
</dbReference>
<evidence type="ECO:0000256" key="10">
    <source>
        <dbReference type="ARBA" id="ARBA00023235"/>
    </source>
</evidence>
<evidence type="ECO:0000256" key="9">
    <source>
        <dbReference type="ARBA" id="ARBA00023102"/>
    </source>
</evidence>
<comment type="caution">
    <text evidence="15">The sequence shown here is derived from an EMBL/GenBank/DDBJ whole genome shotgun (WGS) entry which is preliminary data.</text>
</comment>
<comment type="pathway">
    <text evidence="3 12 14">Amino-acid biosynthesis; L-histidine biosynthesis; L-histidine from 5-phospho-alpha-D-ribose 1-diphosphate: step 4/9.</text>
</comment>
<dbReference type="InterPro" id="IPR044524">
    <property type="entry name" value="Isoase_HisA-like"/>
</dbReference>
<dbReference type="Pfam" id="PF00977">
    <property type="entry name" value="His_biosynth"/>
    <property type="match status" value="1"/>
</dbReference>
<keyword evidence="16" id="KW-1185">Reference proteome</keyword>
<dbReference type="Proteomes" id="UP000741863">
    <property type="component" value="Unassembled WGS sequence"/>
</dbReference>
<dbReference type="EC" id="5.3.1.16" evidence="5 12"/>
<evidence type="ECO:0000256" key="7">
    <source>
        <dbReference type="ARBA" id="ARBA00022490"/>
    </source>
</evidence>
<feature type="active site" description="Proton donor" evidence="12">
    <location>
        <position position="132"/>
    </location>
</feature>
<comment type="catalytic activity">
    <reaction evidence="1 12 14">
        <text>1-(5-phospho-beta-D-ribosyl)-5-[(5-phospho-beta-D-ribosylamino)methylideneamino]imidazole-4-carboxamide = 5-[(5-phospho-1-deoxy-D-ribulos-1-ylimino)methylamino]-1-(5-phospho-beta-D-ribosyl)imidazole-4-carboxamide</text>
        <dbReference type="Rhea" id="RHEA:15469"/>
        <dbReference type="ChEBI" id="CHEBI:58435"/>
        <dbReference type="ChEBI" id="CHEBI:58525"/>
        <dbReference type="EC" id="5.3.1.16"/>
    </reaction>
</comment>
<dbReference type="HAMAP" id="MF_01014">
    <property type="entry name" value="HisA"/>
    <property type="match status" value="1"/>
</dbReference>
<dbReference type="Gene3D" id="3.20.20.70">
    <property type="entry name" value="Aldolase class I"/>
    <property type="match status" value="1"/>
</dbReference>
<dbReference type="PANTHER" id="PTHR43090">
    <property type="entry name" value="1-(5-PHOSPHORIBOSYL)-5-[(5-PHOSPHORIBOSYLAMINO)METHYLIDENEAMINO] IMIDAZOLE-4-CARBOXAMIDE ISOMERASE"/>
    <property type="match status" value="1"/>
</dbReference>
<dbReference type="InterPro" id="IPR006063">
    <property type="entry name" value="HisA_bact_arch"/>
</dbReference>
<evidence type="ECO:0000256" key="2">
    <source>
        <dbReference type="ARBA" id="ARBA00004496"/>
    </source>
</evidence>
<evidence type="ECO:0000256" key="3">
    <source>
        <dbReference type="ARBA" id="ARBA00005133"/>
    </source>
</evidence>
<dbReference type="PANTHER" id="PTHR43090:SF2">
    <property type="entry name" value="1-(5-PHOSPHORIBOSYL)-5-[(5-PHOSPHORIBOSYLAMINO)METHYLIDENEAMINO] IMIDAZOLE-4-CARBOXAMIDE ISOMERASE"/>
    <property type="match status" value="1"/>
</dbReference>
<sequence length="250" mass="27346">MTAFSIYPAIDIRGGNCVRLKQGDYNEETVYHDSPVHVAKQFESEGSRYVHVVDLDGAKQKEPVNFESIKAVIESTNLLVQVGGGIRTEAHIKQYLDAGANRVILGSIAVAEPAFTKEMLAKYGKRIVIGLDARDGYVAVNGWLEASEARVEVLASEMKQAGCETFIFTDIHKDGMMEGPNVEANQELAEKSGANIITSGGVSSNEDIYRLLELRKYGVTGAIIGKALYTDVIELSSLLQEVERRCSQND</sequence>
<gene>
    <name evidence="12" type="primary">hisA</name>
    <name evidence="15" type="ORF">JOD17_000332</name>
</gene>
<feature type="active site" description="Proton acceptor" evidence="12">
    <location>
        <position position="11"/>
    </location>
</feature>
<name>A0ABS2P7A4_9BACL</name>
<evidence type="ECO:0000256" key="13">
    <source>
        <dbReference type="RuleBase" id="RU003657"/>
    </source>
</evidence>
<dbReference type="InterPro" id="IPR013785">
    <property type="entry name" value="Aldolase_TIM"/>
</dbReference>
<dbReference type="CDD" id="cd04732">
    <property type="entry name" value="HisA"/>
    <property type="match status" value="1"/>
</dbReference>
<comment type="subcellular location">
    <subcellularLocation>
        <location evidence="2 12 14">Cytoplasm</location>
    </subcellularLocation>
</comment>
<keyword evidence="8 12" id="KW-0028">Amino-acid biosynthesis</keyword>
<dbReference type="InterPro" id="IPR011060">
    <property type="entry name" value="RibuloseP-bd_barrel"/>
</dbReference>
<reference evidence="15 16" key="1">
    <citation type="submission" date="2021-01" db="EMBL/GenBank/DDBJ databases">
        <title>Genomic Encyclopedia of Type Strains, Phase IV (KMG-IV): sequencing the most valuable type-strain genomes for metagenomic binning, comparative biology and taxonomic classification.</title>
        <authorList>
            <person name="Goeker M."/>
        </authorList>
    </citation>
    <scope>NUCLEOTIDE SEQUENCE [LARGE SCALE GENOMIC DNA]</scope>
    <source>
        <strain evidence="15 16">DSM 25540</strain>
    </source>
</reference>
<evidence type="ECO:0000313" key="16">
    <source>
        <dbReference type="Proteomes" id="UP000741863"/>
    </source>
</evidence>
<keyword evidence="10 12" id="KW-0413">Isomerase</keyword>
<evidence type="ECO:0000256" key="4">
    <source>
        <dbReference type="ARBA" id="ARBA00009667"/>
    </source>
</evidence>
<dbReference type="EMBL" id="JAFBEC010000001">
    <property type="protein sequence ID" value="MBM7631241.1"/>
    <property type="molecule type" value="Genomic_DNA"/>
</dbReference>
<keyword evidence="9 12" id="KW-0368">Histidine biosynthesis</keyword>
<dbReference type="InterPro" id="IPR023016">
    <property type="entry name" value="HisA/PriA"/>
</dbReference>
<dbReference type="SUPFAM" id="SSF51366">
    <property type="entry name" value="Ribulose-phoshate binding barrel"/>
    <property type="match status" value="1"/>
</dbReference>
<accession>A0ABS2P7A4</accession>
<evidence type="ECO:0000313" key="15">
    <source>
        <dbReference type="EMBL" id="MBM7631241.1"/>
    </source>
</evidence>
<comment type="similarity">
    <text evidence="4 12 13">Belongs to the HisA/HisF family.</text>
</comment>
<evidence type="ECO:0000256" key="1">
    <source>
        <dbReference type="ARBA" id="ARBA00000901"/>
    </source>
</evidence>